<evidence type="ECO:0000313" key="6">
    <source>
        <dbReference type="EMBL" id="AIE90943.1"/>
    </source>
</evidence>
<dbReference type="SUPFAM" id="SSF55129">
    <property type="entry name" value="Ribosomal protein L30p/L7e"/>
    <property type="match status" value="1"/>
</dbReference>
<dbReference type="InterPro" id="IPR035808">
    <property type="entry name" value="Ribosomal_uL30_euk_arc"/>
</dbReference>
<evidence type="ECO:0000256" key="2">
    <source>
        <dbReference type="ARBA" id="ARBA00022980"/>
    </source>
</evidence>
<evidence type="ECO:0000256" key="3">
    <source>
        <dbReference type="ARBA" id="ARBA00023274"/>
    </source>
</evidence>
<name>A0A075FIJ6_9EURY</name>
<dbReference type="GO" id="GO:0022625">
    <property type="term" value="C:cytosolic large ribosomal subunit"/>
    <property type="evidence" value="ECO:0007669"/>
    <property type="project" value="UniProtKB-UniRule"/>
</dbReference>
<dbReference type="InterPro" id="IPR036919">
    <property type="entry name" value="Ribo_uL30_ferredoxin-like_sf"/>
</dbReference>
<feature type="domain" description="Large ribosomal subunit protein uL30-like ferredoxin-like fold" evidence="5">
    <location>
        <begin position="3"/>
        <end position="53"/>
    </location>
</feature>
<protein>
    <recommendedName>
        <fullName evidence="4">Large ribosomal subunit protein uL30</fullName>
    </recommendedName>
</protein>
<dbReference type="Pfam" id="PF00327">
    <property type="entry name" value="Ribosomal_L30"/>
    <property type="match status" value="1"/>
</dbReference>
<accession>A0A075FIJ6</accession>
<dbReference type="InterPro" id="IPR005997">
    <property type="entry name" value="Ribosomal_uL30_arc"/>
</dbReference>
<dbReference type="Gene3D" id="1.10.15.30">
    <property type="match status" value="1"/>
</dbReference>
<keyword evidence="3 4" id="KW-0687">Ribonucleoprotein</keyword>
<comment type="subunit">
    <text evidence="4">Part of the 50S ribosomal subunit.</text>
</comment>
<dbReference type="InterPro" id="IPR016082">
    <property type="entry name" value="Ribosomal_uL30_ferredoxin-like"/>
</dbReference>
<dbReference type="Gene3D" id="3.30.1390.20">
    <property type="entry name" value="Ribosomal protein L30, ferredoxin-like fold domain"/>
    <property type="match status" value="1"/>
</dbReference>
<evidence type="ECO:0000259" key="5">
    <source>
        <dbReference type="Pfam" id="PF00327"/>
    </source>
</evidence>
<reference evidence="6" key="1">
    <citation type="journal article" date="2014" name="Genome Biol. Evol.">
        <title>Pangenome evidence for extensive interdomain horizontal transfer affecting lineage core and shell genes in uncultured planktonic thaumarchaeota and euryarchaeota.</title>
        <authorList>
            <person name="Deschamps P."/>
            <person name="Zivanovic Y."/>
            <person name="Moreira D."/>
            <person name="Rodriguez-Valera F."/>
            <person name="Lopez-Garcia P."/>
        </authorList>
    </citation>
    <scope>NUCLEOTIDE SEQUENCE</scope>
</reference>
<evidence type="ECO:0000256" key="4">
    <source>
        <dbReference type="HAMAP-Rule" id="MF_01371"/>
    </source>
</evidence>
<keyword evidence="2 4" id="KW-0689">Ribosomal protein</keyword>
<dbReference type="EMBL" id="KF900323">
    <property type="protein sequence ID" value="AIE90943.1"/>
    <property type="molecule type" value="Genomic_DNA"/>
</dbReference>
<dbReference type="GO" id="GO:0000463">
    <property type="term" value="P:maturation of LSU-rRNA from tricistronic rRNA transcript (SSU-rRNA, 5.8S rRNA, LSU-rRNA)"/>
    <property type="evidence" value="ECO:0007669"/>
    <property type="project" value="TreeGrafter"/>
</dbReference>
<gene>
    <name evidence="6" type="primary">RP-L30</name>
    <name evidence="4" type="synonym">rpl30</name>
    <name evidence="6" type="synonym">rpmD</name>
</gene>
<dbReference type="GO" id="GO:0003723">
    <property type="term" value="F:RNA binding"/>
    <property type="evidence" value="ECO:0007669"/>
    <property type="project" value="TreeGrafter"/>
</dbReference>
<dbReference type="GO" id="GO:0006412">
    <property type="term" value="P:translation"/>
    <property type="evidence" value="ECO:0007669"/>
    <property type="project" value="UniProtKB-UniRule"/>
</dbReference>
<comment type="similarity">
    <text evidence="1 4">Belongs to the universal ribosomal protein uL30 family.</text>
</comment>
<dbReference type="NCBIfam" id="TIGR01309">
    <property type="entry name" value="uL30_arch"/>
    <property type="match status" value="1"/>
</dbReference>
<dbReference type="PANTHER" id="PTHR11524">
    <property type="entry name" value="60S RIBOSOMAL PROTEIN L7"/>
    <property type="match status" value="1"/>
</dbReference>
<dbReference type="NCBIfam" id="NF004711">
    <property type="entry name" value="PRK06049.1"/>
    <property type="match status" value="1"/>
</dbReference>
<evidence type="ECO:0000256" key="1">
    <source>
        <dbReference type="ARBA" id="ARBA00007594"/>
    </source>
</evidence>
<dbReference type="InterPro" id="IPR039699">
    <property type="entry name" value="Ribosomal_uL30"/>
</dbReference>
<dbReference type="HAMAP" id="MF_01371_A">
    <property type="entry name" value="Ribosomal_uL30_A"/>
    <property type="match status" value="1"/>
</dbReference>
<dbReference type="CDD" id="cd01657">
    <property type="entry name" value="Ribosomal_L7_archeal_euk"/>
    <property type="match status" value="1"/>
</dbReference>
<proteinExistence type="inferred from homology"/>
<dbReference type="AlphaFoldDB" id="A0A075FIJ6"/>
<sequence>MTYLVIRARSDRGVTKKIRDTMAMLNLTRVNHAVLLPETPSYAGMLQKTKDFVTWGEVDADTISTLLKERGRMTGDKPVTDTAVKSGSEYSTIDALAKAIASGDATPRSVDGLKPVLRLHPPRGAKGWGGIKRAYSVGGALGFRGQDIEDLAARMV</sequence>
<dbReference type="GO" id="GO:0003735">
    <property type="term" value="F:structural constituent of ribosome"/>
    <property type="evidence" value="ECO:0007669"/>
    <property type="project" value="UniProtKB-UniRule"/>
</dbReference>
<organism evidence="6">
    <name type="scientific">uncultured marine group II/III euryarchaeote AD1000_09_E08</name>
    <dbReference type="NCBI Taxonomy" id="1457711"/>
    <lineage>
        <taxon>Archaea</taxon>
        <taxon>Methanobacteriati</taxon>
        <taxon>Methanobacteriota</taxon>
        <taxon>environmental samples</taxon>
    </lineage>
</organism>
<dbReference type="PANTHER" id="PTHR11524:SF16">
    <property type="entry name" value="LARGE RIBOSOMAL SUBUNIT PROTEIN UL30"/>
    <property type="match status" value="1"/>
</dbReference>